<evidence type="ECO:0000313" key="2">
    <source>
        <dbReference type="EMBL" id="OAE26871.1"/>
    </source>
</evidence>
<evidence type="ECO:0000256" key="1">
    <source>
        <dbReference type="SAM" id="MobiDB-lite"/>
    </source>
</evidence>
<gene>
    <name evidence="2" type="ORF">AXG93_4360s1250</name>
</gene>
<dbReference type="Proteomes" id="UP000077202">
    <property type="component" value="Unassembled WGS sequence"/>
</dbReference>
<dbReference type="AlphaFoldDB" id="A0A176W2T3"/>
<keyword evidence="3" id="KW-1185">Reference proteome</keyword>
<accession>A0A176W2T3</accession>
<sequence length="106" mass="11536">MADGLVLKIRPGLKHAHVLLTQIASPHLTSSEMGDLLLLLLLGSINIGTTLRCAQVKLVALTVQAFPRKKERKKELVEEFANRKAPKHSKGEGHETPNAGPGLERT</sequence>
<name>A0A176W2T3_MARPO</name>
<organism evidence="2 3">
    <name type="scientific">Marchantia polymorpha subsp. ruderalis</name>
    <dbReference type="NCBI Taxonomy" id="1480154"/>
    <lineage>
        <taxon>Eukaryota</taxon>
        <taxon>Viridiplantae</taxon>
        <taxon>Streptophyta</taxon>
        <taxon>Embryophyta</taxon>
        <taxon>Marchantiophyta</taxon>
        <taxon>Marchantiopsida</taxon>
        <taxon>Marchantiidae</taxon>
        <taxon>Marchantiales</taxon>
        <taxon>Marchantiaceae</taxon>
        <taxon>Marchantia</taxon>
    </lineage>
</organism>
<comment type="caution">
    <text evidence="2">The sequence shown here is derived from an EMBL/GenBank/DDBJ whole genome shotgun (WGS) entry which is preliminary data.</text>
</comment>
<feature type="compositionally biased region" description="Basic and acidic residues" evidence="1">
    <location>
        <begin position="73"/>
        <end position="82"/>
    </location>
</feature>
<feature type="region of interest" description="Disordered" evidence="1">
    <location>
        <begin position="70"/>
        <end position="106"/>
    </location>
</feature>
<reference evidence="2" key="1">
    <citation type="submission" date="2016-03" db="EMBL/GenBank/DDBJ databases">
        <title>Mechanisms controlling the formation of the plant cell surface in tip-growing cells are functionally conserved among land plants.</title>
        <authorList>
            <person name="Honkanen S."/>
            <person name="Jones V.A."/>
            <person name="Morieri G."/>
            <person name="Champion C."/>
            <person name="Hetherington A.J."/>
            <person name="Kelly S."/>
            <person name="Saint-Marcoux D."/>
            <person name="Proust H."/>
            <person name="Prescott H."/>
            <person name="Dolan L."/>
        </authorList>
    </citation>
    <scope>NUCLEOTIDE SEQUENCE [LARGE SCALE GENOMIC DNA]</scope>
    <source>
        <tissue evidence="2">Whole gametophyte</tissue>
    </source>
</reference>
<evidence type="ECO:0000313" key="3">
    <source>
        <dbReference type="Proteomes" id="UP000077202"/>
    </source>
</evidence>
<protein>
    <submittedName>
        <fullName evidence="2">Uncharacterized protein</fullName>
    </submittedName>
</protein>
<dbReference type="EMBL" id="LVLJ01002071">
    <property type="protein sequence ID" value="OAE26871.1"/>
    <property type="molecule type" value="Genomic_DNA"/>
</dbReference>
<proteinExistence type="predicted"/>